<organism evidence="1 2">
    <name type="scientific">Bordetella genomosp. 9</name>
    <dbReference type="NCBI Taxonomy" id="1416803"/>
    <lineage>
        <taxon>Bacteria</taxon>
        <taxon>Pseudomonadati</taxon>
        <taxon>Pseudomonadota</taxon>
        <taxon>Betaproteobacteria</taxon>
        <taxon>Burkholderiales</taxon>
        <taxon>Alcaligenaceae</taxon>
        <taxon>Bordetella</taxon>
    </lineage>
</organism>
<dbReference type="Gene3D" id="3.40.630.10">
    <property type="entry name" value="Zn peptidases"/>
    <property type="match status" value="1"/>
</dbReference>
<dbReference type="EMBL" id="CP021109">
    <property type="protein sequence ID" value="ARP85327.1"/>
    <property type="molecule type" value="Genomic_DNA"/>
</dbReference>
<protein>
    <submittedName>
        <fullName evidence="1">Deacylase</fullName>
    </submittedName>
</protein>
<reference evidence="1 2" key="1">
    <citation type="submission" date="2017-05" db="EMBL/GenBank/DDBJ databases">
        <title>Complete and WGS of Bordetella genogroups.</title>
        <authorList>
            <person name="Spilker T."/>
            <person name="LiPuma J."/>
        </authorList>
    </citation>
    <scope>NUCLEOTIDE SEQUENCE [LARGE SCALE GENOMIC DNA]</scope>
    <source>
        <strain evidence="1 2">AU17164</strain>
    </source>
</reference>
<dbReference type="SUPFAM" id="SSF53187">
    <property type="entry name" value="Zn-dependent exopeptidases"/>
    <property type="match status" value="1"/>
</dbReference>
<name>A0A1W6YW51_9BORD</name>
<dbReference type="Proteomes" id="UP000194139">
    <property type="component" value="Chromosome"/>
</dbReference>
<sequence>MSGILESWQAFALDYADGRARFIAAARALDAPLWRYPHPTAQGPDGQPLSVDVARLGPADASRTLLVVSGTHGLEGAAGSAAQVAWMATPAARQLPADTNVVLVHAINPYGWAYQTRTTENNVDLNRNFVDHEQPYPVNAAYDELHPHLIPLEWTDAGQAGVRQAIETFRAKHGDDALFNATASGQYRHPRGLVYGGQGREWSNLTLERILSEHLARSERVAFIDWHTGIGEYGEPFFLCFNDEGSETQQQAAQWWGRDRVLGQRPHGLARPDYQGLVFRGVEAFLPGRKVAGAVVEFGTRGLHMREALRLDQWLRFRAPERPDPARDRQLRADLIDAFVPYAGHWRRSVIRHGIEITGQALNGLAAWH</sequence>
<accession>A0A1W6YW51</accession>
<evidence type="ECO:0000313" key="1">
    <source>
        <dbReference type="EMBL" id="ARP85327.1"/>
    </source>
</evidence>
<proteinExistence type="predicted"/>
<dbReference type="Pfam" id="PF10994">
    <property type="entry name" value="DUF2817"/>
    <property type="match status" value="1"/>
</dbReference>
<dbReference type="InterPro" id="IPR021259">
    <property type="entry name" value="DUF2817"/>
</dbReference>
<evidence type="ECO:0000313" key="2">
    <source>
        <dbReference type="Proteomes" id="UP000194139"/>
    </source>
</evidence>
<gene>
    <name evidence="1" type="ORF">CAL13_03170</name>
</gene>
<dbReference type="AlphaFoldDB" id="A0A1W6YW51"/>
<keyword evidence="2" id="KW-1185">Reference proteome</keyword>
<dbReference type="RefSeq" id="WP_086071492.1">
    <property type="nucleotide sequence ID" value="NZ_CP021109.1"/>
</dbReference>
<dbReference type="CDD" id="cd06233">
    <property type="entry name" value="M14-like"/>
    <property type="match status" value="1"/>
</dbReference>